<dbReference type="PROSITE" id="PS00028">
    <property type="entry name" value="ZINC_FINGER_C2H2_1"/>
    <property type="match status" value="7"/>
</dbReference>
<feature type="domain" description="C2H2-type" evidence="8">
    <location>
        <begin position="534"/>
        <end position="561"/>
    </location>
</feature>
<dbReference type="InterPro" id="IPR022755">
    <property type="entry name" value="Znf_C2H2_jaz"/>
</dbReference>
<dbReference type="GO" id="GO:0005634">
    <property type="term" value="C:nucleus"/>
    <property type="evidence" value="ECO:0007669"/>
    <property type="project" value="UniProtKB-SubCell"/>
</dbReference>
<evidence type="ECO:0000256" key="3">
    <source>
        <dbReference type="ARBA" id="ARBA00022737"/>
    </source>
</evidence>
<dbReference type="InParanoid" id="A0A7E5VS99"/>
<evidence type="ECO:0000256" key="4">
    <source>
        <dbReference type="ARBA" id="ARBA00022771"/>
    </source>
</evidence>
<evidence type="ECO:0000256" key="5">
    <source>
        <dbReference type="ARBA" id="ARBA00022833"/>
    </source>
</evidence>
<feature type="domain" description="C2H2-type" evidence="8">
    <location>
        <begin position="502"/>
        <end position="530"/>
    </location>
</feature>
<dbReference type="Pfam" id="PF13894">
    <property type="entry name" value="zf-C2H2_4"/>
    <property type="match status" value="1"/>
</dbReference>
<dbReference type="Gene3D" id="3.30.160.60">
    <property type="entry name" value="Classic Zinc Finger"/>
    <property type="match status" value="8"/>
</dbReference>
<dbReference type="SMART" id="SM00355">
    <property type="entry name" value="ZnF_C2H2"/>
    <property type="match status" value="11"/>
</dbReference>
<evidence type="ECO:0000313" key="10">
    <source>
        <dbReference type="RefSeq" id="XP_026731215.1"/>
    </source>
</evidence>
<dbReference type="GO" id="GO:0008270">
    <property type="term" value="F:zinc ion binding"/>
    <property type="evidence" value="ECO:0007669"/>
    <property type="project" value="UniProtKB-KW"/>
</dbReference>
<proteinExistence type="predicted"/>
<organism evidence="9 10">
    <name type="scientific">Trichoplusia ni</name>
    <name type="common">Cabbage looper</name>
    <dbReference type="NCBI Taxonomy" id="7111"/>
    <lineage>
        <taxon>Eukaryota</taxon>
        <taxon>Metazoa</taxon>
        <taxon>Ecdysozoa</taxon>
        <taxon>Arthropoda</taxon>
        <taxon>Hexapoda</taxon>
        <taxon>Insecta</taxon>
        <taxon>Pterygota</taxon>
        <taxon>Neoptera</taxon>
        <taxon>Endopterygota</taxon>
        <taxon>Lepidoptera</taxon>
        <taxon>Glossata</taxon>
        <taxon>Ditrysia</taxon>
        <taxon>Noctuoidea</taxon>
        <taxon>Noctuidae</taxon>
        <taxon>Plusiinae</taxon>
        <taxon>Trichoplusia</taxon>
    </lineage>
</organism>
<dbReference type="GO" id="GO:0010468">
    <property type="term" value="P:regulation of gene expression"/>
    <property type="evidence" value="ECO:0007669"/>
    <property type="project" value="UniProtKB-ARBA"/>
</dbReference>
<feature type="domain" description="C2H2-type" evidence="8">
    <location>
        <begin position="254"/>
        <end position="277"/>
    </location>
</feature>
<dbReference type="RefSeq" id="XP_026731215.1">
    <property type="nucleotide sequence ID" value="XM_026875414.1"/>
</dbReference>
<comment type="subcellular location">
    <subcellularLocation>
        <location evidence="1">Nucleus</location>
    </subcellularLocation>
</comment>
<dbReference type="OrthoDB" id="10018191at2759"/>
<protein>
    <submittedName>
        <fullName evidence="10">Zinc finger protein 140-like</fullName>
    </submittedName>
</protein>
<feature type="domain" description="C2H2-type" evidence="8">
    <location>
        <begin position="338"/>
        <end position="361"/>
    </location>
</feature>
<dbReference type="FunFam" id="3.30.160.60:FF:000176">
    <property type="entry name" value="zinc finger protein 70"/>
    <property type="match status" value="1"/>
</dbReference>
<feature type="domain" description="C2H2-type" evidence="8">
    <location>
        <begin position="440"/>
        <end position="470"/>
    </location>
</feature>
<dbReference type="InterPro" id="IPR050888">
    <property type="entry name" value="ZnF_C2H2-type_TF"/>
</dbReference>
<dbReference type="Pfam" id="PF12171">
    <property type="entry name" value="zf-C2H2_jaz"/>
    <property type="match status" value="1"/>
</dbReference>
<keyword evidence="3" id="KW-0677">Repeat</keyword>
<keyword evidence="6" id="KW-0539">Nucleus</keyword>
<keyword evidence="2" id="KW-0479">Metal-binding</keyword>
<sequence>MDEKCGSSFNNISKKQKSDFSKHCCFGCLCDNKEENVQKYSFQSGPLREIFQMDCILLCHLCKKMAQRTEMFIQNVQSNHILLENFESVLDETLSTVRSQTQPLVNLSQITYSIEISENSPSSDEGFSVVYSSNIRKQFQVKVEMKEEELFDDLEGEFVGNDEFSESCVKEEDEFPLKALLKEELELGDIDSLDLMTLSATLKKNKLKKKHKIKDEDAVANGAPKVKIVYLTKQQCLDERARLAQDPKYLGCAFRCENCIKGFSFKGIYDKHMERHSEFMGDHECDVCKQRMDSEEKLMGHMRYHLVRYKCPECGLVRSCRGTILDHYMVHHCQGLNHKCPHCTKTFPRRGSLRRHVSAAHGAGGAGEAGGARARVLCAHCHKRYASSDVLRQHMLLKHAKEVSAGEVTKKYVCQECGMAFKAPSQLRNHSIKHSDNRDYYCVECDKSFKTDAILKNHLKTASKHVNYLELPLGCPHCDKRFSIRRDLERHMNRMHLNIKPYSCDRCDKAYTNSWGLKDHQRLVHEGYKRPLQFPCTMCDKVFNRSQILKSHIRTHTGERPYQCSKCPAKFSQASILRTHDKLIHLKLTRDGRPKVK</sequence>
<dbReference type="AlphaFoldDB" id="A0A7E5VS99"/>
<feature type="domain" description="C2H2-type" evidence="8">
    <location>
        <begin position="473"/>
        <end position="501"/>
    </location>
</feature>
<dbReference type="Proteomes" id="UP000322000">
    <property type="component" value="Chromosome 7"/>
</dbReference>
<reference evidence="10" key="1">
    <citation type="submission" date="2025-08" db="UniProtKB">
        <authorList>
            <consortium name="RefSeq"/>
        </authorList>
    </citation>
    <scope>IDENTIFICATION</scope>
</reference>
<gene>
    <name evidence="10" type="primary">LOC113496244</name>
</gene>
<accession>A0A7E5VS99</accession>
<dbReference type="FunFam" id="3.30.160.60:FF:000744">
    <property type="entry name" value="zinc finger E-box-binding homeobox 1"/>
    <property type="match status" value="1"/>
</dbReference>
<keyword evidence="5" id="KW-0862">Zinc</keyword>
<dbReference type="Pfam" id="PF00096">
    <property type="entry name" value="zf-C2H2"/>
    <property type="match status" value="4"/>
</dbReference>
<dbReference type="SUPFAM" id="SSF57667">
    <property type="entry name" value="beta-beta-alpha zinc fingers"/>
    <property type="match status" value="5"/>
</dbReference>
<dbReference type="InterPro" id="IPR036236">
    <property type="entry name" value="Znf_C2H2_sf"/>
</dbReference>
<evidence type="ECO:0000313" key="9">
    <source>
        <dbReference type="Proteomes" id="UP000322000"/>
    </source>
</evidence>
<keyword evidence="9" id="KW-1185">Reference proteome</keyword>
<evidence type="ECO:0000256" key="2">
    <source>
        <dbReference type="ARBA" id="ARBA00022723"/>
    </source>
</evidence>
<feature type="domain" description="C2H2-type" evidence="8">
    <location>
        <begin position="376"/>
        <end position="404"/>
    </location>
</feature>
<name>A0A7E5VS99_TRINI</name>
<evidence type="ECO:0000256" key="6">
    <source>
        <dbReference type="ARBA" id="ARBA00023242"/>
    </source>
</evidence>
<evidence type="ECO:0000256" key="7">
    <source>
        <dbReference type="PROSITE-ProRule" id="PRU00042"/>
    </source>
</evidence>
<dbReference type="PROSITE" id="PS50157">
    <property type="entry name" value="ZINC_FINGER_C2H2_2"/>
    <property type="match status" value="9"/>
</dbReference>
<dbReference type="KEGG" id="tnl:113496244"/>
<feature type="domain" description="C2H2-type" evidence="8">
    <location>
        <begin position="412"/>
        <end position="439"/>
    </location>
</feature>
<dbReference type="PANTHER" id="PTHR24406">
    <property type="entry name" value="TRANSCRIPTIONAL REPRESSOR CTCFL-RELATED"/>
    <property type="match status" value="1"/>
</dbReference>
<dbReference type="GeneID" id="113496244"/>
<feature type="domain" description="C2H2-type" evidence="8">
    <location>
        <begin position="562"/>
        <end position="585"/>
    </location>
</feature>
<keyword evidence="4 7" id="KW-0863">Zinc-finger</keyword>
<evidence type="ECO:0000259" key="8">
    <source>
        <dbReference type="PROSITE" id="PS50157"/>
    </source>
</evidence>
<dbReference type="InterPro" id="IPR013087">
    <property type="entry name" value="Znf_C2H2_type"/>
</dbReference>
<evidence type="ECO:0000256" key="1">
    <source>
        <dbReference type="ARBA" id="ARBA00004123"/>
    </source>
</evidence>